<evidence type="ECO:0000313" key="4">
    <source>
        <dbReference type="Proteomes" id="UP000613840"/>
    </source>
</evidence>
<dbReference type="SUPFAM" id="SSF46785">
    <property type="entry name" value="Winged helix' DNA-binding domain"/>
    <property type="match status" value="1"/>
</dbReference>
<dbReference type="EMBL" id="BMMZ01000002">
    <property type="protein sequence ID" value="GGL53004.1"/>
    <property type="molecule type" value="Genomic_DNA"/>
</dbReference>
<dbReference type="GO" id="GO:0006950">
    <property type="term" value="P:response to stress"/>
    <property type="evidence" value="ECO:0007669"/>
    <property type="project" value="TreeGrafter"/>
</dbReference>
<accession>A0A917S3X7</accession>
<reference evidence="3" key="1">
    <citation type="journal article" date="2014" name="Int. J. Syst. Evol. Microbiol.">
        <title>Complete genome sequence of Corynebacterium casei LMG S-19264T (=DSM 44701T), isolated from a smear-ripened cheese.</title>
        <authorList>
            <consortium name="US DOE Joint Genome Institute (JGI-PGF)"/>
            <person name="Walter F."/>
            <person name="Albersmeier A."/>
            <person name="Kalinowski J."/>
            <person name="Ruckert C."/>
        </authorList>
    </citation>
    <scope>NUCLEOTIDE SEQUENCE</scope>
    <source>
        <strain evidence="3">CGMCC 4.7306</strain>
    </source>
</reference>
<name>A0A917S3X7_9ACTN</name>
<dbReference type="InterPro" id="IPR000835">
    <property type="entry name" value="HTH_MarR-typ"/>
</dbReference>
<comment type="caution">
    <text evidence="3">The sequence shown here is derived from an EMBL/GenBank/DDBJ whole genome shotgun (WGS) entry which is preliminary data.</text>
</comment>
<feature type="region of interest" description="Disordered" evidence="1">
    <location>
        <begin position="151"/>
        <end position="188"/>
    </location>
</feature>
<proteinExistence type="predicted"/>
<gene>
    <name evidence="3" type="ORF">GCM10011575_09220</name>
</gene>
<protein>
    <recommendedName>
        <fullName evidence="2">HTH marR-type domain-containing protein</fullName>
    </recommendedName>
</protein>
<dbReference type="PANTHER" id="PTHR33164">
    <property type="entry name" value="TRANSCRIPTIONAL REGULATOR, MARR FAMILY"/>
    <property type="match status" value="1"/>
</dbReference>
<reference evidence="3" key="2">
    <citation type="submission" date="2020-09" db="EMBL/GenBank/DDBJ databases">
        <authorList>
            <person name="Sun Q."/>
            <person name="Zhou Y."/>
        </authorList>
    </citation>
    <scope>NUCLEOTIDE SEQUENCE</scope>
    <source>
        <strain evidence="3">CGMCC 4.7306</strain>
    </source>
</reference>
<dbReference type="RefSeq" id="WP_188894006.1">
    <property type="nucleotide sequence ID" value="NZ_BMMZ01000002.1"/>
</dbReference>
<dbReference type="PRINTS" id="PR00598">
    <property type="entry name" value="HTHMARR"/>
</dbReference>
<dbReference type="Pfam" id="PF01047">
    <property type="entry name" value="MarR"/>
    <property type="match status" value="1"/>
</dbReference>
<dbReference type="InterPro" id="IPR036388">
    <property type="entry name" value="WH-like_DNA-bd_sf"/>
</dbReference>
<dbReference type="Gene3D" id="1.10.10.10">
    <property type="entry name" value="Winged helix-like DNA-binding domain superfamily/Winged helix DNA-binding domain"/>
    <property type="match status" value="1"/>
</dbReference>
<dbReference type="InterPro" id="IPR036390">
    <property type="entry name" value="WH_DNA-bd_sf"/>
</dbReference>
<dbReference type="Proteomes" id="UP000613840">
    <property type="component" value="Unassembled WGS sequence"/>
</dbReference>
<sequence>MTIERNQAASVLEALVSLVRVTRTFAHRDSAHSVTATPIALLRLVSETDPRLGDLAEQLRVKPSVASRAVAALETEGYVSRDPDPDDARACRIRITPTGREYLRAREDWALDLVARTLSDWSPEDADQSIRILQRLEHSVDELVDQFASAAGAGTDPLRTTAVATERTTTPTETQESQPMTEWERTAV</sequence>
<dbReference type="GO" id="GO:0003700">
    <property type="term" value="F:DNA-binding transcription factor activity"/>
    <property type="evidence" value="ECO:0007669"/>
    <property type="project" value="InterPro"/>
</dbReference>
<organism evidence="3 4">
    <name type="scientific">Microlunatus endophyticus</name>
    <dbReference type="NCBI Taxonomy" id="1716077"/>
    <lineage>
        <taxon>Bacteria</taxon>
        <taxon>Bacillati</taxon>
        <taxon>Actinomycetota</taxon>
        <taxon>Actinomycetes</taxon>
        <taxon>Propionibacteriales</taxon>
        <taxon>Propionibacteriaceae</taxon>
        <taxon>Microlunatus</taxon>
    </lineage>
</organism>
<keyword evidence="4" id="KW-1185">Reference proteome</keyword>
<dbReference type="PROSITE" id="PS50995">
    <property type="entry name" value="HTH_MARR_2"/>
    <property type="match status" value="1"/>
</dbReference>
<dbReference type="PANTHER" id="PTHR33164:SF57">
    <property type="entry name" value="MARR-FAMILY TRANSCRIPTIONAL REGULATOR"/>
    <property type="match status" value="1"/>
</dbReference>
<feature type="domain" description="HTH marR-type" evidence="2">
    <location>
        <begin position="5"/>
        <end position="138"/>
    </location>
</feature>
<dbReference type="AlphaFoldDB" id="A0A917S3X7"/>
<evidence type="ECO:0000313" key="3">
    <source>
        <dbReference type="EMBL" id="GGL53004.1"/>
    </source>
</evidence>
<evidence type="ECO:0000256" key="1">
    <source>
        <dbReference type="SAM" id="MobiDB-lite"/>
    </source>
</evidence>
<evidence type="ECO:0000259" key="2">
    <source>
        <dbReference type="PROSITE" id="PS50995"/>
    </source>
</evidence>
<feature type="compositionally biased region" description="Low complexity" evidence="1">
    <location>
        <begin position="159"/>
        <end position="181"/>
    </location>
</feature>
<dbReference type="InterPro" id="IPR039422">
    <property type="entry name" value="MarR/SlyA-like"/>
</dbReference>
<dbReference type="SMART" id="SM00347">
    <property type="entry name" value="HTH_MARR"/>
    <property type="match status" value="1"/>
</dbReference>